<dbReference type="RefSeq" id="WP_216348051.1">
    <property type="nucleotide sequence ID" value="NZ_JAHLEM010001110.1"/>
</dbReference>
<evidence type="ECO:0000313" key="4">
    <source>
        <dbReference type="Proteomes" id="UP000720508"/>
    </source>
</evidence>
<organism evidence="3 4">
    <name type="scientific">Streptomyces niphimycinicus</name>
    <dbReference type="NCBI Taxonomy" id="2842201"/>
    <lineage>
        <taxon>Bacteria</taxon>
        <taxon>Bacillati</taxon>
        <taxon>Actinomycetota</taxon>
        <taxon>Actinomycetes</taxon>
        <taxon>Kitasatosporales</taxon>
        <taxon>Streptomycetaceae</taxon>
        <taxon>Streptomyces</taxon>
    </lineage>
</organism>
<evidence type="ECO:0000313" key="3">
    <source>
        <dbReference type="EMBL" id="MBU3871519.1"/>
    </source>
</evidence>
<name>A0ABS6CX86_9ACTN</name>
<dbReference type="PROSITE" id="PS51318">
    <property type="entry name" value="TAT"/>
    <property type="match status" value="1"/>
</dbReference>
<feature type="chain" id="PRO_5045600191" evidence="2">
    <location>
        <begin position="28"/>
        <end position="301"/>
    </location>
</feature>
<evidence type="ECO:0000256" key="2">
    <source>
        <dbReference type="SAM" id="SignalP"/>
    </source>
</evidence>
<comment type="caution">
    <text evidence="3">The sequence shown here is derived from an EMBL/GenBank/DDBJ whole genome shotgun (WGS) entry which is preliminary data.</text>
</comment>
<reference evidence="3 4" key="1">
    <citation type="submission" date="2021-06" db="EMBL/GenBank/DDBJ databases">
        <authorList>
            <person name="Pan X."/>
        </authorList>
    </citation>
    <scope>NUCLEOTIDE SEQUENCE [LARGE SCALE GENOMIC DNA]</scope>
    <source>
        <strain evidence="3 4">4503</strain>
    </source>
</reference>
<accession>A0ABS6CX86</accession>
<dbReference type="PANTHER" id="PTHR31571:SF1">
    <property type="entry name" value="ALTERED INHERITANCE OF MITOCHONDRIA PROTEIN 6"/>
    <property type="match status" value="1"/>
</dbReference>
<dbReference type="Proteomes" id="UP000720508">
    <property type="component" value="Unassembled WGS sequence"/>
</dbReference>
<dbReference type="CDD" id="cd08577">
    <property type="entry name" value="PI-PLCc_GDPD_SF_unchar3"/>
    <property type="match status" value="1"/>
</dbReference>
<evidence type="ECO:0000256" key="1">
    <source>
        <dbReference type="SAM" id="MobiDB-lite"/>
    </source>
</evidence>
<keyword evidence="4" id="KW-1185">Reference proteome</keyword>
<dbReference type="InterPro" id="IPR006311">
    <property type="entry name" value="TAT_signal"/>
</dbReference>
<feature type="signal peptide" evidence="2">
    <location>
        <begin position="1"/>
        <end position="27"/>
    </location>
</feature>
<sequence>MVRRTRRAFVVTLGAALAGGAAAPAFASTASPLGTTSVSNDSSKDSPKGKRPLARAHAHNDYEHPRPLLDALSHGFGSVEADIWLVDGQLLVAHDATELDPTRTLESLYLDPLARRVKANGGRVYRGYDLSLQLLIDLKTAGEATYLELAKRLRHYGPLFSAAYGGVDGRVRRGAVTAVISGDRGARAPMEVEKVRHAFYDGRLEDLGSGVPASFIPLISADWTKTFTWAGAGPMPAAERETLHRLVASAHAARQTVRFWATPDVAGPERDALWRELLAADVDYLNTDDLAGLEAFLRAAR</sequence>
<gene>
    <name evidence="3" type="ORF">KN815_47985</name>
</gene>
<dbReference type="InterPro" id="IPR051236">
    <property type="entry name" value="HAT_RTT109-like"/>
</dbReference>
<dbReference type="Pfam" id="PF13653">
    <property type="entry name" value="GDPD_2"/>
    <property type="match status" value="1"/>
</dbReference>
<protein>
    <submittedName>
        <fullName evidence="3">Phosphatidylinositol-specific phospholipase C/glycerophosphodiester phosphodiesterase family protein</fullName>
    </submittedName>
</protein>
<dbReference type="PANTHER" id="PTHR31571">
    <property type="entry name" value="ALTERED INHERITANCE OF MITOCHONDRIA PROTEIN 6"/>
    <property type="match status" value="1"/>
</dbReference>
<feature type="region of interest" description="Disordered" evidence="1">
    <location>
        <begin position="29"/>
        <end position="60"/>
    </location>
</feature>
<dbReference type="EMBL" id="JAHLEM010001110">
    <property type="protein sequence ID" value="MBU3871519.1"/>
    <property type="molecule type" value="Genomic_DNA"/>
</dbReference>
<proteinExistence type="predicted"/>
<dbReference type="InterPro" id="IPR039559">
    <property type="entry name" value="AIM6_PI-PLC-like_dom"/>
</dbReference>
<keyword evidence="2" id="KW-0732">Signal</keyword>